<dbReference type="AlphaFoldDB" id="A0A5B7HEX9"/>
<evidence type="ECO:0000313" key="1">
    <source>
        <dbReference type="EMBL" id="MPC68329.1"/>
    </source>
</evidence>
<keyword evidence="2" id="KW-1185">Reference proteome</keyword>
<gene>
    <name evidence="1" type="ORF">E2C01_062529</name>
</gene>
<reference evidence="1 2" key="1">
    <citation type="submission" date="2019-05" db="EMBL/GenBank/DDBJ databases">
        <title>Another draft genome of Portunus trituberculatus and its Hox gene families provides insights of decapod evolution.</title>
        <authorList>
            <person name="Jeong J.-H."/>
            <person name="Song I."/>
            <person name="Kim S."/>
            <person name="Choi T."/>
            <person name="Kim D."/>
            <person name="Ryu S."/>
            <person name="Kim W."/>
        </authorList>
    </citation>
    <scope>NUCLEOTIDE SEQUENCE [LARGE SCALE GENOMIC DNA]</scope>
    <source>
        <tissue evidence="1">Muscle</tissue>
    </source>
</reference>
<dbReference type="Proteomes" id="UP000324222">
    <property type="component" value="Unassembled WGS sequence"/>
</dbReference>
<dbReference type="EMBL" id="VSRR010027665">
    <property type="protein sequence ID" value="MPC68329.1"/>
    <property type="molecule type" value="Genomic_DNA"/>
</dbReference>
<proteinExistence type="predicted"/>
<protein>
    <submittedName>
        <fullName evidence="1">Uncharacterized protein</fullName>
    </submittedName>
</protein>
<evidence type="ECO:0000313" key="2">
    <source>
        <dbReference type="Proteomes" id="UP000324222"/>
    </source>
</evidence>
<accession>A0A5B7HEX9</accession>
<organism evidence="1 2">
    <name type="scientific">Portunus trituberculatus</name>
    <name type="common">Swimming crab</name>
    <name type="synonym">Neptunus trituberculatus</name>
    <dbReference type="NCBI Taxonomy" id="210409"/>
    <lineage>
        <taxon>Eukaryota</taxon>
        <taxon>Metazoa</taxon>
        <taxon>Ecdysozoa</taxon>
        <taxon>Arthropoda</taxon>
        <taxon>Crustacea</taxon>
        <taxon>Multicrustacea</taxon>
        <taxon>Malacostraca</taxon>
        <taxon>Eumalacostraca</taxon>
        <taxon>Eucarida</taxon>
        <taxon>Decapoda</taxon>
        <taxon>Pleocyemata</taxon>
        <taxon>Brachyura</taxon>
        <taxon>Eubrachyura</taxon>
        <taxon>Portunoidea</taxon>
        <taxon>Portunidae</taxon>
        <taxon>Portuninae</taxon>
        <taxon>Portunus</taxon>
    </lineage>
</organism>
<name>A0A5B7HEX9_PORTR</name>
<comment type="caution">
    <text evidence="1">The sequence shown here is derived from an EMBL/GenBank/DDBJ whole genome shotgun (WGS) entry which is preliminary data.</text>
</comment>
<sequence>MDLRVPGMDVGRVTSWARVRRDCPPGLSPDGKYDLLDLTFSNSASTHSLSQPAASLPGCRPERGRVLVNLW</sequence>